<proteinExistence type="predicted"/>
<sequence>MSQFASALFSLSMDKHGCRLASVIYKRLGQGTGKGYEHLGHRHSAARAPGFRVIRASHFIRTIA</sequence>
<reference evidence="1 2" key="1">
    <citation type="submission" date="2014-04" db="EMBL/GenBank/DDBJ databases">
        <authorList>
            <consortium name="DOE Joint Genome Institute"/>
            <person name="Kuo A."/>
            <person name="Kohler A."/>
            <person name="Jargeat P."/>
            <person name="Nagy L.G."/>
            <person name="Floudas D."/>
            <person name="Copeland A."/>
            <person name="Barry K.W."/>
            <person name="Cichocki N."/>
            <person name="Veneault-Fourrey C."/>
            <person name="LaButti K."/>
            <person name="Lindquist E.A."/>
            <person name="Lipzen A."/>
            <person name="Lundell T."/>
            <person name="Morin E."/>
            <person name="Murat C."/>
            <person name="Sun H."/>
            <person name="Tunlid A."/>
            <person name="Henrissat B."/>
            <person name="Grigoriev I.V."/>
            <person name="Hibbett D.S."/>
            <person name="Martin F."/>
            <person name="Nordberg H.P."/>
            <person name="Cantor M.N."/>
            <person name="Hua S.X."/>
        </authorList>
    </citation>
    <scope>NUCLEOTIDE SEQUENCE [LARGE SCALE GENOMIC DNA]</scope>
    <source>
        <strain evidence="1 2">Ve08.2h10</strain>
    </source>
</reference>
<reference evidence="2" key="2">
    <citation type="submission" date="2015-01" db="EMBL/GenBank/DDBJ databases">
        <title>Evolutionary Origins and Diversification of the Mycorrhizal Mutualists.</title>
        <authorList>
            <consortium name="DOE Joint Genome Institute"/>
            <consortium name="Mycorrhizal Genomics Consortium"/>
            <person name="Kohler A."/>
            <person name="Kuo A."/>
            <person name="Nagy L.G."/>
            <person name="Floudas D."/>
            <person name="Copeland A."/>
            <person name="Barry K.W."/>
            <person name="Cichocki N."/>
            <person name="Veneault-Fourrey C."/>
            <person name="LaButti K."/>
            <person name="Lindquist E.A."/>
            <person name="Lipzen A."/>
            <person name="Lundell T."/>
            <person name="Morin E."/>
            <person name="Murat C."/>
            <person name="Riley R."/>
            <person name="Ohm R."/>
            <person name="Sun H."/>
            <person name="Tunlid A."/>
            <person name="Henrissat B."/>
            <person name="Grigoriev I.V."/>
            <person name="Hibbett D.S."/>
            <person name="Martin F."/>
        </authorList>
    </citation>
    <scope>NUCLEOTIDE SEQUENCE [LARGE SCALE GENOMIC DNA]</scope>
    <source>
        <strain evidence="2">Ve08.2h10</strain>
    </source>
</reference>
<organism evidence="1 2">
    <name type="scientific">Paxillus rubicundulus Ve08.2h10</name>
    <dbReference type="NCBI Taxonomy" id="930991"/>
    <lineage>
        <taxon>Eukaryota</taxon>
        <taxon>Fungi</taxon>
        <taxon>Dikarya</taxon>
        <taxon>Basidiomycota</taxon>
        <taxon>Agaricomycotina</taxon>
        <taxon>Agaricomycetes</taxon>
        <taxon>Agaricomycetidae</taxon>
        <taxon>Boletales</taxon>
        <taxon>Paxilineae</taxon>
        <taxon>Paxillaceae</taxon>
        <taxon>Paxillus</taxon>
    </lineage>
</organism>
<dbReference type="InParanoid" id="A0A0D0D5L1"/>
<dbReference type="Proteomes" id="UP000054538">
    <property type="component" value="Unassembled WGS sequence"/>
</dbReference>
<dbReference type="EMBL" id="KN828169">
    <property type="protein sequence ID" value="KIK75354.1"/>
    <property type="molecule type" value="Genomic_DNA"/>
</dbReference>
<evidence type="ECO:0000313" key="2">
    <source>
        <dbReference type="Proteomes" id="UP000054538"/>
    </source>
</evidence>
<keyword evidence="2" id="KW-1185">Reference proteome</keyword>
<accession>A0A0D0D5L1</accession>
<name>A0A0D0D5L1_9AGAM</name>
<protein>
    <submittedName>
        <fullName evidence="1">Uncharacterized protein</fullName>
    </submittedName>
</protein>
<dbReference type="HOGENOM" id="CLU_2868334_0_0_1"/>
<gene>
    <name evidence="1" type="ORF">PAXRUDRAFT_19074</name>
</gene>
<evidence type="ECO:0000313" key="1">
    <source>
        <dbReference type="EMBL" id="KIK75354.1"/>
    </source>
</evidence>
<dbReference type="AlphaFoldDB" id="A0A0D0D5L1"/>